<accession>A0ABU3KYH2</accession>
<evidence type="ECO:0000313" key="2">
    <source>
        <dbReference type="Proteomes" id="UP001305027"/>
    </source>
</evidence>
<gene>
    <name evidence="1" type="ORF">NOG12_07580</name>
</gene>
<name>A0ABU3KYH2_9GAMM</name>
<proteinExistence type="predicted"/>
<sequence>MFNQLLHFLAIVREHSDTGAGGHIDVVMLNIQGVQQIIHDSCGTNFSFAGVV</sequence>
<keyword evidence="2" id="KW-1185">Reference proteome</keyword>
<reference evidence="1 2" key="1">
    <citation type="submission" date="2022-07" db="EMBL/GenBank/DDBJ databases">
        <title>Pseudidiomarina sp. nov, a marine bacterium isolated from Pacific Ocean.</title>
        <authorList>
            <person name="Wang Y."/>
        </authorList>
    </citation>
    <scope>NUCLEOTIDE SEQUENCE [LARGE SCALE GENOMIC DNA]</scope>
    <source>
        <strain evidence="1 2">GXY010</strain>
    </source>
</reference>
<dbReference type="Proteomes" id="UP001305027">
    <property type="component" value="Unassembled WGS sequence"/>
</dbReference>
<evidence type="ECO:0000313" key="1">
    <source>
        <dbReference type="EMBL" id="MDT7525931.1"/>
    </source>
</evidence>
<protein>
    <submittedName>
        <fullName evidence="1">Uncharacterized protein</fullName>
    </submittedName>
</protein>
<dbReference type="EMBL" id="JANFPJ010000012">
    <property type="protein sequence ID" value="MDT7525931.1"/>
    <property type="molecule type" value="Genomic_DNA"/>
</dbReference>
<organism evidence="1 2">
    <name type="scientific">Pseudidiomarina fusca</name>
    <dbReference type="NCBI Taxonomy" id="2965078"/>
    <lineage>
        <taxon>Bacteria</taxon>
        <taxon>Pseudomonadati</taxon>
        <taxon>Pseudomonadota</taxon>
        <taxon>Gammaproteobacteria</taxon>
        <taxon>Alteromonadales</taxon>
        <taxon>Idiomarinaceae</taxon>
        <taxon>Pseudidiomarina</taxon>
    </lineage>
</organism>
<comment type="caution">
    <text evidence="1">The sequence shown here is derived from an EMBL/GenBank/DDBJ whole genome shotgun (WGS) entry which is preliminary data.</text>
</comment>